<evidence type="ECO:0000256" key="3">
    <source>
        <dbReference type="ARBA" id="ARBA00022692"/>
    </source>
</evidence>
<feature type="transmembrane region" description="Helical" evidence="6">
    <location>
        <begin position="259"/>
        <end position="284"/>
    </location>
</feature>
<dbReference type="Proteomes" id="UP000467371">
    <property type="component" value="Chromosome"/>
</dbReference>
<dbReference type="GO" id="GO:0005886">
    <property type="term" value="C:plasma membrane"/>
    <property type="evidence" value="ECO:0007669"/>
    <property type="project" value="UniProtKB-SubCell"/>
</dbReference>
<feature type="transmembrane region" description="Helical" evidence="6">
    <location>
        <begin position="305"/>
        <end position="330"/>
    </location>
</feature>
<gene>
    <name evidence="7" type="ORF">FQU78_13940</name>
</gene>
<evidence type="ECO:0000313" key="8">
    <source>
        <dbReference type="Proteomes" id="UP000467371"/>
    </source>
</evidence>
<evidence type="ECO:0000256" key="5">
    <source>
        <dbReference type="ARBA" id="ARBA00023136"/>
    </source>
</evidence>
<reference evidence="7 8" key="1">
    <citation type="journal article" date="2020" name="Environ. Microbiol. Rep.">
        <title>Redox cycling of Fe(II) and Fe(III) in magnetite accelerates aceticlastic methanogenesis by Methanosarcina mazei.</title>
        <authorList>
            <person name="Wang H."/>
            <person name="Byrne J.M."/>
            <person name="Liu P."/>
            <person name="Liu J."/>
            <person name="Dong X."/>
            <person name="Lu Y."/>
        </authorList>
    </citation>
    <scope>NUCLEOTIDE SEQUENCE [LARGE SCALE GENOMIC DNA]</scope>
    <source>
        <strain evidence="8">zm-15</strain>
    </source>
</reference>
<dbReference type="AlphaFoldDB" id="A0A6C0VMX7"/>
<accession>A0A6C0VMX7</accession>
<feature type="transmembrane region" description="Helical" evidence="6">
    <location>
        <begin position="174"/>
        <end position="198"/>
    </location>
</feature>
<feature type="transmembrane region" description="Helical" evidence="6">
    <location>
        <begin position="231"/>
        <end position="253"/>
    </location>
</feature>
<evidence type="ECO:0000256" key="1">
    <source>
        <dbReference type="ARBA" id="ARBA00004651"/>
    </source>
</evidence>
<dbReference type="Pfam" id="PF01943">
    <property type="entry name" value="Polysacc_synt"/>
    <property type="match status" value="1"/>
</dbReference>
<feature type="transmembrane region" description="Helical" evidence="6">
    <location>
        <begin position="149"/>
        <end position="168"/>
    </location>
</feature>
<dbReference type="InterPro" id="IPR050833">
    <property type="entry name" value="Poly_Biosynth_Transport"/>
</dbReference>
<feature type="transmembrane region" description="Helical" evidence="6">
    <location>
        <begin position="429"/>
        <end position="447"/>
    </location>
</feature>
<evidence type="ECO:0000313" key="7">
    <source>
        <dbReference type="EMBL" id="QIB91984.1"/>
    </source>
</evidence>
<evidence type="ECO:0000256" key="2">
    <source>
        <dbReference type="ARBA" id="ARBA00022475"/>
    </source>
</evidence>
<sequence length="489" mass="54317">MRNLLRAIFKTGSGSIINIILGVISSKVIAVVLGSSGVGLYSLINQTLTTATTAGTMGGQTALVQGLASKQGAEKDKYLTTVFWIFVCGATIISIGFLLFSPLIAKTVFASNDGKTITLVRWMTIPSVLTIIYSYLICLLNGFRAIGRLAIGQIILSVVTVSLVYPVSKLVSSGYIIAFIVMTSASTLGGIIFCLTVAHKEKWLNPLIVNFIPKFDKGAVKHFYRIARTTFITSLIATGTLLSIRTIIIQYGGFSSAGIFSVAWGLSMMYVMLLLGSFGSYYLPTLSGINDIPARNTLIQNLFRVSLLLIIPLIITVIVLKSLVITILYTYEFMPSLKIIRWMLIGDYFKVGGWVLAMPMLAYGDMKVFFWTESLWYIGFLILSYIGIFYYNDMQLIGIAFLILYAFLFVYTIFYAHNKHSVVLTSNSVVHWVLGLLLIIVASWQTWGDTQVNWISAPIWIAVAIGFSWMTLNRDEKSKLIKMIYKRKD</sequence>
<keyword evidence="5 6" id="KW-0472">Membrane</keyword>
<dbReference type="PANTHER" id="PTHR30250:SF11">
    <property type="entry name" value="O-ANTIGEN TRANSPORTER-RELATED"/>
    <property type="match status" value="1"/>
</dbReference>
<feature type="transmembrane region" description="Helical" evidence="6">
    <location>
        <begin position="375"/>
        <end position="391"/>
    </location>
</feature>
<feature type="transmembrane region" description="Helical" evidence="6">
    <location>
        <begin position="453"/>
        <end position="472"/>
    </location>
</feature>
<feature type="transmembrane region" description="Helical" evidence="6">
    <location>
        <begin position="78"/>
        <end position="100"/>
    </location>
</feature>
<proteinExistence type="predicted"/>
<feature type="transmembrane region" description="Helical" evidence="6">
    <location>
        <begin position="397"/>
        <end position="417"/>
    </location>
</feature>
<evidence type="ECO:0000256" key="6">
    <source>
        <dbReference type="SAM" id="Phobius"/>
    </source>
</evidence>
<dbReference type="InterPro" id="IPR002797">
    <property type="entry name" value="Polysacc_synth"/>
</dbReference>
<dbReference type="PANTHER" id="PTHR30250">
    <property type="entry name" value="PST FAMILY PREDICTED COLANIC ACID TRANSPORTER"/>
    <property type="match status" value="1"/>
</dbReference>
<organism evidence="7 8">
    <name type="scientific">Methanosarcina mazei</name>
    <name type="common">Methanosarcina frisia</name>
    <dbReference type="NCBI Taxonomy" id="2209"/>
    <lineage>
        <taxon>Archaea</taxon>
        <taxon>Methanobacteriati</taxon>
        <taxon>Methanobacteriota</taxon>
        <taxon>Stenosarchaea group</taxon>
        <taxon>Methanomicrobia</taxon>
        <taxon>Methanosarcinales</taxon>
        <taxon>Methanosarcinaceae</taxon>
        <taxon>Methanosarcina</taxon>
    </lineage>
</organism>
<dbReference type="EMBL" id="CP042908">
    <property type="protein sequence ID" value="QIB91984.1"/>
    <property type="molecule type" value="Genomic_DNA"/>
</dbReference>
<protein>
    <submittedName>
        <fullName evidence="7">Oligosaccharide flippase family protein</fullName>
    </submittedName>
</protein>
<keyword evidence="2" id="KW-1003">Cell membrane</keyword>
<name>A0A6C0VMX7_METMZ</name>
<keyword evidence="4 6" id="KW-1133">Transmembrane helix</keyword>
<feature type="transmembrane region" description="Helical" evidence="6">
    <location>
        <begin position="342"/>
        <end position="363"/>
    </location>
</feature>
<evidence type="ECO:0000256" key="4">
    <source>
        <dbReference type="ARBA" id="ARBA00022989"/>
    </source>
</evidence>
<comment type="subcellular location">
    <subcellularLocation>
        <location evidence="1">Cell membrane</location>
        <topology evidence="1">Multi-pass membrane protein</topology>
    </subcellularLocation>
</comment>
<keyword evidence="3 6" id="KW-0812">Transmembrane</keyword>
<feature type="transmembrane region" description="Helical" evidence="6">
    <location>
        <begin position="120"/>
        <end position="142"/>
    </location>
</feature>